<keyword evidence="2" id="KW-1185">Reference proteome</keyword>
<name>A0A7M1QTK6_9ACTO</name>
<gene>
    <name evidence="1" type="ORF">INS88_07895</name>
</gene>
<organism evidence="1 2">
    <name type="scientific">Trueperella pecoris</name>
    <dbReference type="NCBI Taxonomy" id="2733571"/>
    <lineage>
        <taxon>Bacteria</taxon>
        <taxon>Bacillati</taxon>
        <taxon>Actinomycetota</taxon>
        <taxon>Actinomycetes</taxon>
        <taxon>Actinomycetales</taxon>
        <taxon>Actinomycetaceae</taxon>
        <taxon>Trueperella</taxon>
    </lineage>
</organism>
<proteinExistence type="predicted"/>
<dbReference type="AlphaFoldDB" id="A0A7M1QTK6"/>
<dbReference type="EMBL" id="CP063213">
    <property type="protein sequence ID" value="QOR45196.1"/>
    <property type="molecule type" value="Genomic_DNA"/>
</dbReference>
<dbReference type="Proteomes" id="UP000595053">
    <property type="component" value="Chromosome"/>
</dbReference>
<accession>A0A7M1QTK6</accession>
<reference evidence="1 2" key="1">
    <citation type="submission" date="2020-10" db="EMBL/GenBank/DDBJ databases">
        <title>Trueperella pecoris sp. nov. isolated from bovine and porcine specimens.</title>
        <authorList>
            <person name="Schoenecker L."/>
            <person name="Schnydrig P."/>
            <person name="Brodard I."/>
            <person name="Thomann A."/>
            <person name="Hemphill A."/>
            <person name="Rodriguez-Campos S."/>
            <person name="Perreten V."/>
            <person name="Jores J."/>
            <person name="Kittl S."/>
        </authorList>
    </citation>
    <scope>NUCLEOTIDE SEQUENCE [LARGE SCALE GENOMIC DNA]</scope>
    <source>
        <strain evidence="1 2">15A0121</strain>
    </source>
</reference>
<protein>
    <submittedName>
        <fullName evidence="1">Uncharacterized protein</fullName>
    </submittedName>
</protein>
<sequence>MADIDNNRTESEIAALEAKLARAYADIAERDDIIVALTRALRETQTKRLHIPRSIAGPIQPIIDKLPKPLRKILASIYHALKRLVRSE</sequence>
<dbReference type="RefSeq" id="WP_197550880.1">
    <property type="nucleotide sequence ID" value="NZ_CP063213.1"/>
</dbReference>
<evidence type="ECO:0000313" key="1">
    <source>
        <dbReference type="EMBL" id="QOR45196.1"/>
    </source>
</evidence>
<evidence type="ECO:0000313" key="2">
    <source>
        <dbReference type="Proteomes" id="UP000595053"/>
    </source>
</evidence>